<accession>A0A7V9YX16</accession>
<reference evidence="1 2" key="1">
    <citation type="submission" date="2020-07" db="EMBL/GenBank/DDBJ databases">
        <title>Genomic Encyclopedia of Type Strains, Phase IV (KMG-IV): sequencing the most valuable type-strain genomes for metagenomic binning, comparative biology and taxonomic classification.</title>
        <authorList>
            <person name="Goeker M."/>
        </authorList>
    </citation>
    <scope>NUCLEOTIDE SEQUENCE [LARGE SCALE GENOMIC DNA]</scope>
    <source>
        <strain evidence="1 2">DSM 25220</strain>
    </source>
</reference>
<organism evidence="1 2">
    <name type="scientific">[Anoxybacillus] calidus</name>
    <dbReference type="NCBI Taxonomy" id="575178"/>
    <lineage>
        <taxon>Bacteria</taxon>
        <taxon>Bacillati</taxon>
        <taxon>Bacillota</taxon>
        <taxon>Bacilli</taxon>
        <taxon>Bacillales</taxon>
        <taxon>Anoxybacillaceae</taxon>
        <taxon>Paranoxybacillus</taxon>
    </lineage>
</organism>
<dbReference type="AlphaFoldDB" id="A0A7V9YX16"/>
<evidence type="ECO:0000313" key="1">
    <source>
        <dbReference type="EMBL" id="MBA2869988.1"/>
    </source>
</evidence>
<proteinExistence type="predicted"/>
<comment type="caution">
    <text evidence="1">The sequence shown here is derived from an EMBL/GenBank/DDBJ whole genome shotgun (WGS) entry which is preliminary data.</text>
</comment>
<gene>
    <name evidence="1" type="ORF">HNQ85_000246</name>
</gene>
<protein>
    <submittedName>
        <fullName evidence="1">Uncharacterized protein</fullName>
    </submittedName>
</protein>
<evidence type="ECO:0000313" key="2">
    <source>
        <dbReference type="Proteomes" id="UP000580891"/>
    </source>
</evidence>
<sequence length="34" mass="4062">MKGKKEWKFQRLKVTIARRSVLVDQLGFKLKESL</sequence>
<name>A0A7V9YX16_9BACL</name>
<dbReference type="EMBL" id="JACDUU010000001">
    <property type="protein sequence ID" value="MBA2869988.1"/>
    <property type="molecule type" value="Genomic_DNA"/>
</dbReference>
<dbReference type="Proteomes" id="UP000580891">
    <property type="component" value="Unassembled WGS sequence"/>
</dbReference>
<keyword evidence="2" id="KW-1185">Reference proteome</keyword>